<organism evidence="5 6">
    <name type="scientific">Microbacterium marinilacus</name>
    <dbReference type="NCBI Taxonomy" id="415209"/>
    <lineage>
        <taxon>Bacteria</taxon>
        <taxon>Bacillati</taxon>
        <taxon>Actinomycetota</taxon>
        <taxon>Actinomycetes</taxon>
        <taxon>Micrococcales</taxon>
        <taxon>Microbacteriaceae</taxon>
        <taxon>Microbacterium</taxon>
    </lineage>
</organism>
<comment type="caution">
    <text evidence="5">The sequence shown here is derived from an EMBL/GenBank/DDBJ whole genome shotgun (WGS) entry which is preliminary data.</text>
</comment>
<proteinExistence type="inferred from homology"/>
<dbReference type="InterPro" id="IPR005000">
    <property type="entry name" value="Aldolase/citrate-lyase_domain"/>
</dbReference>
<evidence type="ECO:0000256" key="3">
    <source>
        <dbReference type="ARBA" id="ARBA00023239"/>
    </source>
</evidence>
<dbReference type="InterPro" id="IPR050251">
    <property type="entry name" value="HpcH-HpaI_aldolase"/>
</dbReference>
<gene>
    <name evidence="5" type="ORF">GCM10022202_35830</name>
</gene>
<dbReference type="Pfam" id="PF03328">
    <property type="entry name" value="HpcH_HpaI"/>
    <property type="match status" value="1"/>
</dbReference>
<dbReference type="EMBL" id="BAAAYV010000025">
    <property type="protein sequence ID" value="GAA3670496.1"/>
    <property type="molecule type" value="Genomic_DNA"/>
</dbReference>
<dbReference type="PANTHER" id="PTHR30502">
    <property type="entry name" value="2-KETO-3-DEOXY-L-RHAMNONATE ALDOLASE"/>
    <property type="match status" value="1"/>
</dbReference>
<dbReference type="PANTHER" id="PTHR30502:SF0">
    <property type="entry name" value="PHOSPHOENOLPYRUVATE CARBOXYLASE FAMILY PROTEIN"/>
    <property type="match status" value="1"/>
</dbReference>
<dbReference type="GO" id="GO:0016829">
    <property type="term" value="F:lyase activity"/>
    <property type="evidence" value="ECO:0007669"/>
    <property type="project" value="UniProtKB-KW"/>
</dbReference>
<dbReference type="Gene3D" id="3.20.20.60">
    <property type="entry name" value="Phosphoenolpyruvate-binding domains"/>
    <property type="match status" value="1"/>
</dbReference>
<dbReference type="RefSeq" id="WP_221857013.1">
    <property type="nucleotide sequence ID" value="NZ_BAAAYV010000025.1"/>
</dbReference>
<evidence type="ECO:0000256" key="1">
    <source>
        <dbReference type="ARBA" id="ARBA00005568"/>
    </source>
</evidence>
<keyword evidence="3 5" id="KW-0456">Lyase</keyword>
<accession>A0ABP7BUV6</accession>
<dbReference type="InterPro" id="IPR040442">
    <property type="entry name" value="Pyrv_kinase-like_dom_sf"/>
</dbReference>
<feature type="domain" description="HpcH/HpaI aldolase/citrate lyase" evidence="4">
    <location>
        <begin position="18"/>
        <end position="245"/>
    </location>
</feature>
<keyword evidence="2" id="KW-0479">Metal-binding</keyword>
<dbReference type="InterPro" id="IPR015813">
    <property type="entry name" value="Pyrv/PenolPyrv_kinase-like_dom"/>
</dbReference>
<evidence type="ECO:0000313" key="5">
    <source>
        <dbReference type="EMBL" id="GAA3670496.1"/>
    </source>
</evidence>
<evidence type="ECO:0000259" key="4">
    <source>
        <dbReference type="Pfam" id="PF03328"/>
    </source>
</evidence>
<keyword evidence="6" id="KW-1185">Reference proteome</keyword>
<protein>
    <submittedName>
        <fullName evidence="5">Aldolase/citrate lyase family protein</fullName>
    </submittedName>
</protein>
<dbReference type="SUPFAM" id="SSF51621">
    <property type="entry name" value="Phosphoenolpyruvate/pyruvate domain"/>
    <property type="match status" value="1"/>
</dbReference>
<dbReference type="Proteomes" id="UP001410795">
    <property type="component" value="Unassembled WGS sequence"/>
</dbReference>
<reference evidence="6" key="1">
    <citation type="journal article" date="2019" name="Int. J. Syst. Evol. Microbiol.">
        <title>The Global Catalogue of Microorganisms (GCM) 10K type strain sequencing project: providing services to taxonomists for standard genome sequencing and annotation.</title>
        <authorList>
            <consortium name="The Broad Institute Genomics Platform"/>
            <consortium name="The Broad Institute Genome Sequencing Center for Infectious Disease"/>
            <person name="Wu L."/>
            <person name="Ma J."/>
        </authorList>
    </citation>
    <scope>NUCLEOTIDE SEQUENCE [LARGE SCALE GENOMIC DNA]</scope>
    <source>
        <strain evidence="6">JCM 16546</strain>
    </source>
</reference>
<evidence type="ECO:0000313" key="6">
    <source>
        <dbReference type="Proteomes" id="UP001410795"/>
    </source>
</evidence>
<sequence>MSSTEFARRMRDRERIVGYWSVLDAPVVLERLGRVGYDYVAIDGQHGLLGYSGILAGLLAIDAGAAAGGTGTVGLVRVQSKDPAVIGQALDAGAHGVIVPLVNRPDDAAQAVAAATYPPNGVRSYGPMRSQLRIGPTPAEADASVVVLAMIETAEGLDHVEEIAAVPGLSGLYIGPSDLALALGARTPGDPEIADRFSAALDRIRAAADAHGLPVLIHTPDGETARRRLAEGFTGATIASDLVHLEAAARGHLQTAVGD</sequence>
<name>A0ABP7BUV6_9MICO</name>
<evidence type="ECO:0000256" key="2">
    <source>
        <dbReference type="ARBA" id="ARBA00022723"/>
    </source>
</evidence>
<comment type="similarity">
    <text evidence="1">Belongs to the HpcH/HpaI aldolase family.</text>
</comment>